<dbReference type="AlphaFoldDB" id="A0AAI8XP81"/>
<sequence length="91" mass="9049">MANDLEVDASGLRLAAAGSDELAAGFVAGSDDARSGSRRSSAGISALDVAINAVRGHQSVRISGQAGDMLVGAGRYDETDGDAARAVTVTV</sequence>
<dbReference type="Proteomes" id="UP001241092">
    <property type="component" value="Chromosome"/>
</dbReference>
<evidence type="ECO:0000313" key="2">
    <source>
        <dbReference type="Proteomes" id="UP001241092"/>
    </source>
</evidence>
<dbReference type="RefSeq" id="WP_229480165.1">
    <property type="nucleotide sequence ID" value="NZ_AP027452.1"/>
</dbReference>
<protein>
    <submittedName>
        <fullName evidence="1">Uncharacterized protein</fullName>
    </submittedName>
</protein>
<dbReference type="EMBL" id="AP027452">
    <property type="protein sequence ID" value="BDY29695.1"/>
    <property type="molecule type" value="Genomic_DNA"/>
</dbReference>
<proteinExistence type="predicted"/>
<accession>A0AAI8XP81</accession>
<reference evidence="1" key="1">
    <citation type="submission" date="2023-03" db="EMBL/GenBank/DDBJ databases">
        <title>Draft genome sequence of a Mycolicibacterium mageritense strain H4_3_1 isolated from a hybrid biological-inorganic system reactor.</title>
        <authorList>
            <person name="Feng X."/>
            <person name="Kazama D."/>
            <person name="Sato K."/>
            <person name="Kobayashi H."/>
        </authorList>
    </citation>
    <scope>NUCLEOTIDE SEQUENCE</scope>
    <source>
        <strain evidence="1">H4_3_1</strain>
    </source>
</reference>
<gene>
    <name evidence="1" type="ORF">hbim_03635</name>
</gene>
<organism evidence="1 2">
    <name type="scientific">Mycolicibacterium mageritense</name>
    <name type="common">Mycobacterium mageritense</name>
    <dbReference type="NCBI Taxonomy" id="53462"/>
    <lineage>
        <taxon>Bacteria</taxon>
        <taxon>Bacillati</taxon>
        <taxon>Actinomycetota</taxon>
        <taxon>Actinomycetes</taxon>
        <taxon>Mycobacteriales</taxon>
        <taxon>Mycobacteriaceae</taxon>
        <taxon>Mycolicibacterium</taxon>
    </lineage>
</organism>
<name>A0AAI8XP81_MYCME</name>
<evidence type="ECO:0000313" key="1">
    <source>
        <dbReference type="EMBL" id="BDY29695.1"/>
    </source>
</evidence>